<reference evidence="3" key="2">
    <citation type="submission" date="2013-12" db="EMBL/GenBank/DDBJ databases">
        <title>Evolution of pathogenesis and genome organization in the Tremellales.</title>
        <authorList>
            <person name="Cuomo C."/>
            <person name="Litvintseva A."/>
            <person name="Heitman J."/>
            <person name="Chen Y."/>
            <person name="Sun S."/>
            <person name="Springer D."/>
            <person name="Dromer F."/>
            <person name="Young S."/>
            <person name="Zeng Q."/>
            <person name="Chapman S."/>
            <person name="Gujja S."/>
            <person name="Saif S."/>
            <person name="Birren B."/>
        </authorList>
    </citation>
    <scope>NUCLEOTIDE SEQUENCE [LARGE SCALE GENOMIC DNA]</scope>
    <source>
        <strain evidence="3">CBS 10435</strain>
    </source>
</reference>
<protein>
    <recommendedName>
        <fullName evidence="1">BTB domain-containing protein</fullName>
    </recommendedName>
</protein>
<dbReference type="Gene3D" id="3.30.710.10">
    <property type="entry name" value="Potassium Channel Kv1.1, Chain A"/>
    <property type="match status" value="1"/>
</dbReference>
<dbReference type="AlphaFoldDB" id="A0A1B9IVN3"/>
<dbReference type="PROSITE" id="PS50097">
    <property type="entry name" value="BTB"/>
    <property type="match status" value="1"/>
</dbReference>
<accession>A0A1B9IVN3</accession>
<dbReference type="InterPro" id="IPR011333">
    <property type="entry name" value="SKP1/BTB/POZ_sf"/>
</dbReference>
<gene>
    <name evidence="2" type="ORF">L486_02141</name>
</gene>
<evidence type="ECO:0000259" key="1">
    <source>
        <dbReference type="PROSITE" id="PS50097"/>
    </source>
</evidence>
<sequence length="162" mass="18320">MTIDEDTQTSLKASTGAAIFDDPDADITLLSSDGHEIKVHSYLLRSESTVFRHMFNDKNFFDDHSPLLFEAEVSDIRSLIYLMDAKDPNLGSLEQSSRLLELCDKYGLYKVEERIRKRIANLVPQKPWEGFVLASRLNDVTLAKSALRSMATQSNTQSFNLS</sequence>
<dbReference type="OrthoDB" id="2596482at2759"/>
<feature type="domain" description="BTB" evidence="1">
    <location>
        <begin position="25"/>
        <end position="92"/>
    </location>
</feature>
<reference evidence="2 3" key="1">
    <citation type="submission" date="2013-07" db="EMBL/GenBank/DDBJ databases">
        <title>The Genome Sequence of Kwoniella mangroviensis CBS10435.</title>
        <authorList>
            <consortium name="The Broad Institute Genome Sequencing Platform"/>
            <person name="Cuomo C."/>
            <person name="Litvintseva A."/>
            <person name="Chen Y."/>
            <person name="Heitman J."/>
            <person name="Sun S."/>
            <person name="Springer D."/>
            <person name="Dromer F."/>
            <person name="Young S.K."/>
            <person name="Zeng Q."/>
            <person name="Gargeya S."/>
            <person name="Fitzgerald M."/>
            <person name="Abouelleil A."/>
            <person name="Alvarado L."/>
            <person name="Berlin A.M."/>
            <person name="Chapman S.B."/>
            <person name="Dewar J."/>
            <person name="Goldberg J."/>
            <person name="Griggs A."/>
            <person name="Gujja S."/>
            <person name="Hansen M."/>
            <person name="Howarth C."/>
            <person name="Imamovic A."/>
            <person name="Larimer J."/>
            <person name="McCowan C."/>
            <person name="Murphy C."/>
            <person name="Pearson M."/>
            <person name="Priest M."/>
            <person name="Roberts A."/>
            <person name="Saif S."/>
            <person name="Shea T."/>
            <person name="Sykes S."/>
            <person name="Wortman J."/>
            <person name="Nusbaum C."/>
            <person name="Birren B."/>
        </authorList>
    </citation>
    <scope>NUCLEOTIDE SEQUENCE [LARGE SCALE GENOMIC DNA]</scope>
    <source>
        <strain evidence="2 3">CBS 10435</strain>
    </source>
</reference>
<evidence type="ECO:0000313" key="2">
    <source>
        <dbReference type="EMBL" id="OCF59474.1"/>
    </source>
</evidence>
<dbReference type="Pfam" id="PF00651">
    <property type="entry name" value="BTB"/>
    <property type="match status" value="1"/>
</dbReference>
<dbReference type="InterPro" id="IPR000210">
    <property type="entry name" value="BTB/POZ_dom"/>
</dbReference>
<dbReference type="Proteomes" id="UP000092583">
    <property type="component" value="Unassembled WGS sequence"/>
</dbReference>
<name>A0A1B9IVN3_9TREE</name>
<dbReference type="EMBL" id="KI669460">
    <property type="protein sequence ID" value="OCF59474.1"/>
    <property type="molecule type" value="Genomic_DNA"/>
</dbReference>
<organism evidence="2 3">
    <name type="scientific">Kwoniella mangroviensis CBS 10435</name>
    <dbReference type="NCBI Taxonomy" id="1331196"/>
    <lineage>
        <taxon>Eukaryota</taxon>
        <taxon>Fungi</taxon>
        <taxon>Dikarya</taxon>
        <taxon>Basidiomycota</taxon>
        <taxon>Agaricomycotina</taxon>
        <taxon>Tremellomycetes</taxon>
        <taxon>Tremellales</taxon>
        <taxon>Cryptococcaceae</taxon>
        <taxon>Kwoniella</taxon>
    </lineage>
</organism>
<dbReference type="SUPFAM" id="SSF54695">
    <property type="entry name" value="POZ domain"/>
    <property type="match status" value="1"/>
</dbReference>
<keyword evidence="3" id="KW-1185">Reference proteome</keyword>
<evidence type="ECO:0000313" key="3">
    <source>
        <dbReference type="Proteomes" id="UP000092583"/>
    </source>
</evidence>
<proteinExistence type="predicted"/>
<dbReference type="STRING" id="1331196.A0A1B9IVN3"/>